<feature type="compositionally biased region" description="Basic and acidic residues" evidence="2">
    <location>
        <begin position="661"/>
        <end position="682"/>
    </location>
</feature>
<feature type="compositionally biased region" description="Basic and acidic residues" evidence="2">
    <location>
        <begin position="774"/>
        <end position="796"/>
    </location>
</feature>
<feature type="coiled-coil region" evidence="1">
    <location>
        <begin position="34"/>
        <end position="100"/>
    </location>
</feature>
<feature type="compositionally biased region" description="Polar residues" evidence="2">
    <location>
        <begin position="392"/>
        <end position="412"/>
    </location>
</feature>
<evidence type="ECO:0008006" key="5">
    <source>
        <dbReference type="Google" id="ProtNLM"/>
    </source>
</evidence>
<feature type="compositionally biased region" description="Low complexity" evidence="2">
    <location>
        <begin position="960"/>
        <end position="970"/>
    </location>
</feature>
<comment type="caution">
    <text evidence="3">The sequence shown here is derived from an EMBL/GenBank/DDBJ whole genome shotgun (WGS) entry which is preliminary data.</text>
</comment>
<feature type="compositionally biased region" description="Basic and acidic residues" evidence="2">
    <location>
        <begin position="878"/>
        <end position="899"/>
    </location>
</feature>
<gene>
    <name evidence="3" type="ORF">ONE63_007962</name>
</gene>
<dbReference type="Proteomes" id="UP001075354">
    <property type="component" value="Chromosome 5"/>
</dbReference>
<feature type="region of interest" description="Disordered" evidence="2">
    <location>
        <begin position="440"/>
        <end position="604"/>
    </location>
</feature>
<organism evidence="3 4">
    <name type="scientific">Megalurothrips usitatus</name>
    <name type="common">bean blossom thrips</name>
    <dbReference type="NCBI Taxonomy" id="439358"/>
    <lineage>
        <taxon>Eukaryota</taxon>
        <taxon>Metazoa</taxon>
        <taxon>Ecdysozoa</taxon>
        <taxon>Arthropoda</taxon>
        <taxon>Hexapoda</taxon>
        <taxon>Insecta</taxon>
        <taxon>Pterygota</taxon>
        <taxon>Neoptera</taxon>
        <taxon>Paraneoptera</taxon>
        <taxon>Thysanoptera</taxon>
        <taxon>Terebrantia</taxon>
        <taxon>Thripoidea</taxon>
        <taxon>Thripidae</taxon>
        <taxon>Megalurothrips</taxon>
    </lineage>
</organism>
<proteinExistence type="predicted"/>
<keyword evidence="4" id="KW-1185">Reference proteome</keyword>
<name>A0AAV7XTK9_9NEOP</name>
<feature type="compositionally biased region" description="Pro residues" evidence="2">
    <location>
        <begin position="511"/>
        <end position="546"/>
    </location>
</feature>
<reference evidence="3" key="1">
    <citation type="submission" date="2022-12" db="EMBL/GenBank/DDBJ databases">
        <title>Chromosome-level genome assembly of the bean flower thrips Megalurothrips usitatus.</title>
        <authorList>
            <person name="Ma L."/>
            <person name="Liu Q."/>
            <person name="Li H."/>
            <person name="Cai W."/>
        </authorList>
    </citation>
    <scope>NUCLEOTIDE SEQUENCE</scope>
    <source>
        <strain evidence="3">Cailab_2022a</strain>
    </source>
</reference>
<feature type="region of interest" description="Disordered" evidence="2">
    <location>
        <begin position="960"/>
        <end position="1068"/>
    </location>
</feature>
<feature type="compositionally biased region" description="Basic and acidic residues" evidence="2">
    <location>
        <begin position="976"/>
        <end position="1018"/>
    </location>
</feature>
<feature type="compositionally biased region" description="Polar residues" evidence="2">
    <location>
        <begin position="331"/>
        <end position="344"/>
    </location>
</feature>
<sequence>MSGTPVPSDDDEDFDIYGDLSEANVSVEKPQKALESKEKECQSLKKLVEQLQSEIAVLRKNNDKLKTDNQNLSCNISVLLKTATAEIERKDQAISELRKELDNFLFRRKNKKLSAGCRDEVSSRQSNPSINLHSLKESIRQHLDVNEVPTVSSTPGQTVISGCVPEVADINSKTGLPVQNNGHNNEGSFVRDKQVGNVKDVEVESSIKEVSKGNVKDDKIQNSIKEAPKGDVKDVKMQNSIKEVPKKRKILECSYNTDEKLCIEKPLELSDQTVTASNNETEGPIKKSVWERLGYRSRPPQKSTNAEPTKETAHARRSPITFKDNLKTKNDCPTSASSDSKLQCSGKNHVKETIFPANEPSSSLLERADQKRISPCNVYSDALQISKKTDSQRVGTSAVENGSSEVTENSSTNCSSGVSTCLPVTCDLPLKKEDCHEKERENSECVNQTDSVQSSPQQPSKKMETVQPPCDLTQEKSVPLHLTKLMPPKDSFTDVPSPGQLHEKSPISLPLLPPERPSSPFRPPLPQDDPAPLPPLPLTSPPPTPVKKPSEHRSTSGKGINESIQNYEVATVEHSLVQSSSTMNCTPLSSDVKDSNTDTKVPGRWSNENLLMQCPFKPRRRAKSVVVIESKTDEKNVSSQSSEFSKSDADAKVPIVPNKSPESKFKKTPLKKSDIHENRLTSDFRPYQPQRSVYSSRHLSSVKSFAQLPERRSPSELLSGRSGRIGRIERLTHDAKIRVRLRDRRSRSHSPPRKRVRQEEYRTRNHYNNASAKDAGRRNFVDDQECRNERSRDSKKSKSLSLRRKVPCQSEKEENISKHRSQKMTELFGESSPEPEEKVFKRKNHASKRSHGSSTEENLSKNASLSASKTRSTSPKDILSRNRKSGEMDTPIDRKRKESAGSAATCVSNGTKESDVGDSVTNNKGVNSENQVIKVRRRARSSIKLEDSEFKVHAVSISNVNNPISSSTPVQGGEGAKSKHLERGSGDVHFAGDQKKELEDVVARKLENTPLYFRERTSKQSLSDDSTQDVDSMNESNESSINADSDDTYHPKKSSKTITKRKPPKRKK</sequence>
<feature type="compositionally biased region" description="Basic residues" evidence="2">
    <location>
        <begin position="1051"/>
        <end position="1068"/>
    </location>
</feature>
<feature type="compositionally biased region" description="Polar residues" evidence="2">
    <location>
        <begin position="576"/>
        <end position="589"/>
    </location>
</feature>
<accession>A0AAV7XTK9</accession>
<feature type="region of interest" description="Disordered" evidence="2">
    <location>
        <begin position="274"/>
        <end position="344"/>
    </location>
</feature>
<keyword evidence="1" id="KW-0175">Coiled coil</keyword>
<evidence type="ECO:0000256" key="2">
    <source>
        <dbReference type="SAM" id="MobiDB-lite"/>
    </source>
</evidence>
<feature type="compositionally biased region" description="Basic residues" evidence="2">
    <location>
        <begin position="840"/>
        <end position="851"/>
    </location>
</feature>
<feature type="compositionally biased region" description="Polar residues" evidence="2">
    <location>
        <begin position="689"/>
        <end position="699"/>
    </location>
</feature>
<feature type="compositionally biased region" description="Polar residues" evidence="2">
    <location>
        <begin position="1019"/>
        <end position="1043"/>
    </location>
</feature>
<feature type="compositionally biased region" description="Polar residues" evidence="2">
    <location>
        <begin position="556"/>
        <end position="568"/>
    </location>
</feature>
<feature type="region of interest" description="Disordered" evidence="2">
    <location>
        <begin position="390"/>
        <end position="412"/>
    </location>
</feature>
<feature type="compositionally biased region" description="Polar residues" evidence="2">
    <location>
        <begin position="852"/>
        <end position="875"/>
    </location>
</feature>
<evidence type="ECO:0000313" key="4">
    <source>
        <dbReference type="Proteomes" id="UP001075354"/>
    </source>
</evidence>
<feature type="region of interest" description="Disordered" evidence="2">
    <location>
        <begin position="632"/>
        <end position="699"/>
    </location>
</feature>
<feature type="region of interest" description="Disordered" evidence="2">
    <location>
        <begin position="739"/>
        <end position="933"/>
    </location>
</feature>
<dbReference type="EMBL" id="JAPTSV010000005">
    <property type="protein sequence ID" value="KAJ1528043.1"/>
    <property type="molecule type" value="Genomic_DNA"/>
</dbReference>
<dbReference type="AlphaFoldDB" id="A0AAV7XTK9"/>
<feature type="compositionally biased region" description="Basic and acidic residues" evidence="2">
    <location>
        <begin position="283"/>
        <end position="294"/>
    </location>
</feature>
<feature type="compositionally biased region" description="Polar residues" evidence="2">
    <location>
        <begin position="919"/>
        <end position="931"/>
    </location>
</feature>
<feature type="compositionally biased region" description="Basic residues" evidence="2">
    <location>
        <begin position="739"/>
        <end position="756"/>
    </location>
</feature>
<feature type="compositionally biased region" description="Basic residues" evidence="2">
    <location>
        <begin position="797"/>
        <end position="806"/>
    </location>
</feature>
<protein>
    <recommendedName>
        <fullName evidence="5">Serine/arginine repetitive matrix protein 2-like</fullName>
    </recommendedName>
</protein>
<evidence type="ECO:0000256" key="1">
    <source>
        <dbReference type="SAM" id="Coils"/>
    </source>
</evidence>
<evidence type="ECO:0000313" key="3">
    <source>
        <dbReference type="EMBL" id="KAJ1528043.1"/>
    </source>
</evidence>